<evidence type="ECO:0000256" key="3">
    <source>
        <dbReference type="ARBA" id="ARBA00022729"/>
    </source>
</evidence>
<keyword evidence="4 6" id="KW-0697">Rotamase</keyword>
<dbReference type="PATRIC" id="fig|28128.5.peg.2742"/>
<dbReference type="GO" id="GO:0003755">
    <property type="term" value="F:peptidyl-prolyl cis-trans isomerase activity"/>
    <property type="evidence" value="ECO:0007669"/>
    <property type="project" value="UniProtKB-UniRule"/>
</dbReference>
<evidence type="ECO:0000256" key="5">
    <source>
        <dbReference type="ARBA" id="ARBA00023235"/>
    </source>
</evidence>
<dbReference type="EMBL" id="LRQG01000256">
    <property type="protein sequence ID" value="KXA32425.1"/>
    <property type="molecule type" value="Genomic_DNA"/>
</dbReference>
<organism evidence="9 10">
    <name type="scientific">Prevotella corporis</name>
    <dbReference type="NCBI Taxonomy" id="28128"/>
    <lineage>
        <taxon>Bacteria</taxon>
        <taxon>Pseudomonadati</taxon>
        <taxon>Bacteroidota</taxon>
        <taxon>Bacteroidia</taxon>
        <taxon>Bacteroidales</taxon>
        <taxon>Prevotellaceae</taxon>
        <taxon>Prevotella</taxon>
    </lineage>
</organism>
<protein>
    <recommendedName>
        <fullName evidence="7">Peptidyl-prolyl cis-trans isomerase</fullName>
        <ecNumber evidence="7">5.2.1.8</ecNumber>
    </recommendedName>
</protein>
<comment type="caution">
    <text evidence="9">The sequence shown here is derived from an EMBL/GenBank/DDBJ whole genome shotgun (WGS) entry which is preliminary data.</text>
</comment>
<dbReference type="Pfam" id="PF00254">
    <property type="entry name" value="FKBP_C"/>
    <property type="match status" value="1"/>
</dbReference>
<dbReference type="Gene3D" id="1.10.287.460">
    <property type="entry name" value="Peptidyl-prolyl cis-trans isomerase, FKBP-type, N-terminal domain"/>
    <property type="match status" value="1"/>
</dbReference>
<reference evidence="10" key="1">
    <citation type="submission" date="2016-01" db="EMBL/GenBank/DDBJ databases">
        <authorList>
            <person name="Mitreva M."/>
            <person name="Pepin K.H."/>
            <person name="Mihindukulasuriya K.A."/>
            <person name="Fulton R."/>
            <person name="Fronick C."/>
            <person name="O'Laughlin M."/>
            <person name="Miner T."/>
            <person name="Herter B."/>
            <person name="Rosa B.A."/>
            <person name="Cordes M."/>
            <person name="Tomlinson C."/>
            <person name="Wollam A."/>
            <person name="Palsikar V.B."/>
            <person name="Mardis E.R."/>
            <person name="Wilson R.K."/>
        </authorList>
    </citation>
    <scope>NUCLEOTIDE SEQUENCE [LARGE SCALE GENOMIC DNA]</scope>
    <source>
        <strain evidence="10">MJR7716</strain>
    </source>
</reference>
<feature type="domain" description="PPIase FKBP-type" evidence="8">
    <location>
        <begin position="115"/>
        <end position="201"/>
    </location>
</feature>
<comment type="similarity">
    <text evidence="2 7">Belongs to the FKBP-type PPIase family.</text>
</comment>
<sequence>MDKLSYALGIGIGTQLSGMGAGNLNIDDFAQAIKDVIAGNDLKVSNQEAQTLVNDFFAQQEAKQKEAAAEAGKVAKAVGEDFLAENAKKDGVTVLPSGLQYEVIKEGNGKKPGATSQVKCHYEGTLVDGTKFDSSYDRGEPATFGLNQVIPGWTEGVQLMGEGAKYRFFIPYNLGYGERGAGASIPPFAALVFIVELIEVL</sequence>
<dbReference type="EC" id="5.2.1.8" evidence="7"/>
<dbReference type="AlphaFoldDB" id="A0A133PTL3"/>
<accession>A0A133PTL3</accession>
<evidence type="ECO:0000256" key="7">
    <source>
        <dbReference type="RuleBase" id="RU003915"/>
    </source>
</evidence>
<keyword evidence="5 6" id="KW-0413">Isomerase</keyword>
<dbReference type="PROSITE" id="PS50059">
    <property type="entry name" value="FKBP_PPIASE"/>
    <property type="match status" value="1"/>
</dbReference>
<evidence type="ECO:0000313" key="10">
    <source>
        <dbReference type="Proteomes" id="UP000070533"/>
    </source>
</evidence>
<dbReference type="InterPro" id="IPR000774">
    <property type="entry name" value="PPIase_FKBP_N"/>
</dbReference>
<evidence type="ECO:0000259" key="8">
    <source>
        <dbReference type="PROSITE" id="PS50059"/>
    </source>
</evidence>
<keyword evidence="3" id="KW-0732">Signal</keyword>
<dbReference type="PANTHER" id="PTHR43811">
    <property type="entry name" value="FKBP-TYPE PEPTIDYL-PROLYL CIS-TRANS ISOMERASE FKPA"/>
    <property type="match status" value="1"/>
</dbReference>
<evidence type="ECO:0000313" key="9">
    <source>
        <dbReference type="EMBL" id="KXA32425.1"/>
    </source>
</evidence>
<comment type="catalytic activity">
    <reaction evidence="1 6 7">
        <text>[protein]-peptidylproline (omega=180) = [protein]-peptidylproline (omega=0)</text>
        <dbReference type="Rhea" id="RHEA:16237"/>
        <dbReference type="Rhea" id="RHEA-COMP:10747"/>
        <dbReference type="Rhea" id="RHEA-COMP:10748"/>
        <dbReference type="ChEBI" id="CHEBI:83833"/>
        <dbReference type="ChEBI" id="CHEBI:83834"/>
        <dbReference type="EC" id="5.2.1.8"/>
    </reaction>
</comment>
<evidence type="ECO:0000256" key="4">
    <source>
        <dbReference type="ARBA" id="ARBA00023110"/>
    </source>
</evidence>
<proteinExistence type="inferred from homology"/>
<dbReference type="InterPro" id="IPR036944">
    <property type="entry name" value="PPIase_FKBP_N_sf"/>
</dbReference>
<dbReference type="FunFam" id="3.10.50.40:FF:000045">
    <property type="entry name" value="Peptidyl-prolyl cis-trans isomerase"/>
    <property type="match status" value="1"/>
</dbReference>
<dbReference type="Proteomes" id="UP000070533">
    <property type="component" value="Unassembled WGS sequence"/>
</dbReference>
<keyword evidence="10" id="KW-1185">Reference proteome</keyword>
<evidence type="ECO:0000256" key="2">
    <source>
        <dbReference type="ARBA" id="ARBA00006577"/>
    </source>
</evidence>
<dbReference type="InterPro" id="IPR046357">
    <property type="entry name" value="PPIase_dom_sf"/>
</dbReference>
<name>A0A133PTL3_9BACT</name>
<dbReference type="Pfam" id="PF01346">
    <property type="entry name" value="FKBP_N"/>
    <property type="match status" value="1"/>
</dbReference>
<evidence type="ECO:0000256" key="6">
    <source>
        <dbReference type="PROSITE-ProRule" id="PRU00277"/>
    </source>
</evidence>
<dbReference type="PANTHER" id="PTHR43811:SF19">
    <property type="entry name" value="39 KDA FK506-BINDING NUCLEAR PROTEIN"/>
    <property type="match status" value="1"/>
</dbReference>
<dbReference type="STRING" id="28128.HMPREF3226_02666"/>
<gene>
    <name evidence="9" type="ORF">HMPREF3226_02666</name>
</gene>
<evidence type="ECO:0000256" key="1">
    <source>
        <dbReference type="ARBA" id="ARBA00000971"/>
    </source>
</evidence>
<dbReference type="OrthoDB" id="9814548at2"/>
<dbReference type="GO" id="GO:0006457">
    <property type="term" value="P:protein folding"/>
    <property type="evidence" value="ECO:0007669"/>
    <property type="project" value="InterPro"/>
</dbReference>
<dbReference type="RefSeq" id="WP_025874790.1">
    <property type="nucleotide sequence ID" value="NZ_BAAAXP010000071.1"/>
</dbReference>
<dbReference type="InterPro" id="IPR001179">
    <property type="entry name" value="PPIase_FKBP_dom"/>
</dbReference>
<dbReference type="SUPFAM" id="SSF54534">
    <property type="entry name" value="FKBP-like"/>
    <property type="match status" value="1"/>
</dbReference>
<dbReference type="Gene3D" id="3.10.50.40">
    <property type="match status" value="1"/>
</dbReference>
<dbReference type="eggNOG" id="COG0545">
    <property type="taxonomic scope" value="Bacteria"/>
</dbReference>